<keyword evidence="2" id="KW-1185">Reference proteome</keyword>
<comment type="caution">
    <text evidence="1">The sequence shown here is derived from an EMBL/GenBank/DDBJ whole genome shotgun (WGS) entry which is preliminary data.</text>
</comment>
<reference evidence="1" key="1">
    <citation type="submission" date="2020-07" db="EMBL/GenBank/DDBJ databases">
        <title>Multicomponent nature underlies the extraordinary mechanical properties of spider dragline silk.</title>
        <authorList>
            <person name="Kono N."/>
            <person name="Nakamura H."/>
            <person name="Mori M."/>
            <person name="Yoshida Y."/>
            <person name="Ohtoshi R."/>
            <person name="Malay A.D."/>
            <person name="Moran D.A.P."/>
            <person name="Tomita M."/>
            <person name="Numata K."/>
            <person name="Arakawa K."/>
        </authorList>
    </citation>
    <scope>NUCLEOTIDE SEQUENCE</scope>
</reference>
<proteinExistence type="predicted"/>
<gene>
    <name evidence="1" type="ORF">TNCT_400841</name>
</gene>
<dbReference type="Proteomes" id="UP000887116">
    <property type="component" value="Unassembled WGS sequence"/>
</dbReference>
<name>A0A8X6J103_TRICU</name>
<protein>
    <submittedName>
        <fullName evidence="1">Uncharacterized protein</fullName>
    </submittedName>
</protein>
<accession>A0A8X6J103</accession>
<evidence type="ECO:0000313" key="1">
    <source>
        <dbReference type="EMBL" id="GFQ86775.1"/>
    </source>
</evidence>
<evidence type="ECO:0000313" key="2">
    <source>
        <dbReference type="Proteomes" id="UP000887116"/>
    </source>
</evidence>
<dbReference type="AlphaFoldDB" id="A0A8X6J103"/>
<dbReference type="EMBL" id="BMAO01023116">
    <property type="protein sequence ID" value="GFQ86775.1"/>
    <property type="molecule type" value="Genomic_DNA"/>
</dbReference>
<sequence>MAKKKIKSPPCVNLSCRKYDCKMRPEELHTSPRKNKACIYRSWIFPFNCWGKDVLNIQENETRLRGNHVNNALVLDVKNACWYLSDNCTNSHSFRKELGTPSIASNTCKRCPVTTVIKRGKSITSAHKEKNFLLKSFQNIFELRREVESV</sequence>
<organism evidence="1 2">
    <name type="scientific">Trichonephila clavata</name>
    <name type="common">Joro spider</name>
    <name type="synonym">Nephila clavata</name>
    <dbReference type="NCBI Taxonomy" id="2740835"/>
    <lineage>
        <taxon>Eukaryota</taxon>
        <taxon>Metazoa</taxon>
        <taxon>Ecdysozoa</taxon>
        <taxon>Arthropoda</taxon>
        <taxon>Chelicerata</taxon>
        <taxon>Arachnida</taxon>
        <taxon>Araneae</taxon>
        <taxon>Araneomorphae</taxon>
        <taxon>Entelegynae</taxon>
        <taxon>Araneoidea</taxon>
        <taxon>Nephilidae</taxon>
        <taxon>Trichonephila</taxon>
    </lineage>
</organism>